<dbReference type="SUPFAM" id="SSF50978">
    <property type="entry name" value="WD40 repeat-like"/>
    <property type="match status" value="1"/>
</dbReference>
<proteinExistence type="predicted"/>
<dbReference type="Gene3D" id="2.130.10.10">
    <property type="entry name" value="YVTN repeat-like/Quinoprotein amine dehydrogenase"/>
    <property type="match status" value="1"/>
</dbReference>
<dbReference type="EMBL" id="JABCKI010000436">
    <property type="protein sequence ID" value="KAG5650493.1"/>
    <property type="molecule type" value="Genomic_DNA"/>
</dbReference>
<sequence>MPAGNDSNRVEGVRKKNDGVKVIKGKVMMYRNGTMILQNRTEPMFLYEMNMETKKVVNKWEFGISISCIAPHHGSGSMVNVTFFGASDKAVFLIDPNYQKIEDIKTFSESQYFSTITTSASNVLAVATQQGEIRLFKSGARKATAHYQTLAGPITDIDITADEEGLVATTKKRLIFIGQPITLKKLDFLELKGQNLEKMGETSFLTARFNRAGTAIVTSTSQFLILWEVNEDRKWSYKFMDCKDYVVGTKFKPYEHGDEDERIGIGVVPSPGPQSGSGPELPYAHRVFKHFAKKLGTPEVRTLGKTSFAGNPIQTNRGQTRDAVSKLSSPTPIAPSVDTSGLNSPRPDRPLLNLLQSRFMRTAPLPPAVVHDDSTSRPLRRPSPFFIRPSLPALAVIYDLNFNVWTLTPVLIRPLVNNYLPSPPFTPYEAWRSCVSTSDHSGKERSDIIDEQI</sequence>
<dbReference type="GO" id="GO:0005737">
    <property type="term" value="C:cytoplasm"/>
    <property type="evidence" value="ECO:0007669"/>
    <property type="project" value="TreeGrafter"/>
</dbReference>
<dbReference type="Proteomes" id="UP000717328">
    <property type="component" value="Unassembled WGS sequence"/>
</dbReference>
<protein>
    <recommendedName>
        <fullName evidence="2">Vacuolar import/degradation Vid27 C-terminal domain-containing protein</fullName>
    </recommendedName>
</protein>
<dbReference type="InterPro" id="IPR036322">
    <property type="entry name" value="WD40_repeat_dom_sf"/>
</dbReference>
<dbReference type="InterPro" id="IPR013863">
    <property type="entry name" value="VID27_C"/>
</dbReference>
<dbReference type="PANTHER" id="PTHR31913:SF0">
    <property type="entry name" value="VACUOLAR IMPORT AND DEGRADATION PROTEIN 27"/>
    <property type="match status" value="1"/>
</dbReference>
<gene>
    <name evidence="3" type="ORF">H0H81_012058</name>
</gene>
<organism evidence="3 4">
    <name type="scientific">Sphagnurus paluster</name>
    <dbReference type="NCBI Taxonomy" id="117069"/>
    <lineage>
        <taxon>Eukaryota</taxon>
        <taxon>Fungi</taxon>
        <taxon>Dikarya</taxon>
        <taxon>Basidiomycota</taxon>
        <taxon>Agaricomycotina</taxon>
        <taxon>Agaricomycetes</taxon>
        <taxon>Agaricomycetidae</taxon>
        <taxon>Agaricales</taxon>
        <taxon>Tricholomatineae</taxon>
        <taxon>Lyophyllaceae</taxon>
        <taxon>Sphagnurus</taxon>
    </lineage>
</organism>
<dbReference type="InterPro" id="IPR040458">
    <property type="entry name" value="Vid27"/>
</dbReference>
<reference evidence="3" key="1">
    <citation type="submission" date="2021-02" db="EMBL/GenBank/DDBJ databases">
        <authorList>
            <person name="Nieuwenhuis M."/>
            <person name="Van De Peppel L.J.J."/>
        </authorList>
    </citation>
    <scope>NUCLEOTIDE SEQUENCE</scope>
    <source>
        <strain evidence="3">D49</strain>
    </source>
</reference>
<dbReference type="GO" id="GO:0005634">
    <property type="term" value="C:nucleus"/>
    <property type="evidence" value="ECO:0007669"/>
    <property type="project" value="TreeGrafter"/>
</dbReference>
<dbReference type="AlphaFoldDB" id="A0A9P7GL23"/>
<evidence type="ECO:0000259" key="2">
    <source>
        <dbReference type="Pfam" id="PF08553"/>
    </source>
</evidence>
<dbReference type="InterPro" id="IPR015943">
    <property type="entry name" value="WD40/YVTN_repeat-like_dom_sf"/>
</dbReference>
<accession>A0A9P7GL23</accession>
<feature type="compositionally biased region" description="Polar residues" evidence="1">
    <location>
        <begin position="326"/>
        <end position="343"/>
    </location>
</feature>
<evidence type="ECO:0000313" key="3">
    <source>
        <dbReference type="EMBL" id="KAG5650493.1"/>
    </source>
</evidence>
<name>A0A9P7GL23_9AGAR</name>
<evidence type="ECO:0000256" key="1">
    <source>
        <dbReference type="SAM" id="MobiDB-lite"/>
    </source>
</evidence>
<reference evidence="3" key="2">
    <citation type="submission" date="2021-10" db="EMBL/GenBank/DDBJ databases">
        <title>Phylogenomics reveals ancestral predisposition of the termite-cultivated fungus Termitomyces towards a domesticated lifestyle.</title>
        <authorList>
            <person name="Auxier B."/>
            <person name="Grum-Grzhimaylo A."/>
            <person name="Cardenas M.E."/>
            <person name="Lodge J.D."/>
            <person name="Laessoe T."/>
            <person name="Pedersen O."/>
            <person name="Smith M.E."/>
            <person name="Kuyper T.W."/>
            <person name="Franco-Molano E.A."/>
            <person name="Baroni T.J."/>
            <person name="Aanen D.K."/>
        </authorList>
    </citation>
    <scope>NUCLEOTIDE SEQUENCE</scope>
    <source>
        <strain evidence="3">D49</strain>
    </source>
</reference>
<keyword evidence="4" id="KW-1185">Reference proteome</keyword>
<comment type="caution">
    <text evidence="3">The sequence shown here is derived from an EMBL/GenBank/DDBJ whole genome shotgun (WGS) entry which is preliminary data.</text>
</comment>
<dbReference type="PANTHER" id="PTHR31913">
    <property type="entry name" value="VACUOLAR IMPORT AND DEGRADATION PROTEIN 27"/>
    <property type="match status" value="1"/>
</dbReference>
<feature type="compositionally biased region" description="Polar residues" evidence="1">
    <location>
        <begin position="304"/>
        <end position="318"/>
    </location>
</feature>
<dbReference type="Pfam" id="PF08553">
    <property type="entry name" value="VID27"/>
    <property type="match status" value="1"/>
</dbReference>
<evidence type="ECO:0000313" key="4">
    <source>
        <dbReference type="Proteomes" id="UP000717328"/>
    </source>
</evidence>
<feature type="domain" description="Vacuolar import/degradation Vid27 C-terminal" evidence="2">
    <location>
        <begin position="16"/>
        <end position="179"/>
    </location>
</feature>
<feature type="region of interest" description="Disordered" evidence="1">
    <location>
        <begin position="303"/>
        <end position="348"/>
    </location>
</feature>
<dbReference type="OrthoDB" id="10251113at2759"/>